<dbReference type="SUPFAM" id="SSF52540">
    <property type="entry name" value="P-loop containing nucleoside triphosphate hydrolases"/>
    <property type="match status" value="1"/>
</dbReference>
<dbReference type="EMBL" id="CP003332">
    <property type="protein sequence ID" value="AFJ61744.1"/>
    <property type="molecule type" value="Genomic_DNA"/>
</dbReference>
<feature type="coiled-coil region" evidence="6">
    <location>
        <begin position="167"/>
        <end position="208"/>
    </location>
</feature>
<evidence type="ECO:0000256" key="1">
    <source>
        <dbReference type="ARBA" id="ARBA00022490"/>
    </source>
</evidence>
<dbReference type="Proteomes" id="UP000002878">
    <property type="component" value="Chromosome"/>
</dbReference>
<dbReference type="Pfam" id="PF02463">
    <property type="entry name" value="SMC_N"/>
    <property type="match status" value="1"/>
</dbReference>
<dbReference type="PANTHER" id="PTHR43977">
    <property type="entry name" value="STRUCTURAL MAINTENANCE OF CHROMOSOMES PROTEIN 3"/>
    <property type="match status" value="1"/>
</dbReference>
<dbReference type="GO" id="GO:0030261">
    <property type="term" value="P:chromosome condensation"/>
    <property type="evidence" value="ECO:0007669"/>
    <property type="project" value="InterPro"/>
</dbReference>
<dbReference type="InterPro" id="IPR027417">
    <property type="entry name" value="P-loop_NTPase"/>
</dbReference>
<evidence type="ECO:0000256" key="5">
    <source>
        <dbReference type="ARBA" id="ARBA00023125"/>
    </source>
</evidence>
<dbReference type="SMART" id="SM00968">
    <property type="entry name" value="SMC_hinge"/>
    <property type="match status" value="1"/>
</dbReference>
<evidence type="ECO:0000256" key="3">
    <source>
        <dbReference type="ARBA" id="ARBA00022840"/>
    </source>
</evidence>
<dbReference type="AlphaFoldDB" id="I2C520"/>
<evidence type="ECO:0000313" key="9">
    <source>
        <dbReference type="Proteomes" id="UP000002878"/>
    </source>
</evidence>
<reference evidence="8 9" key="1">
    <citation type="journal article" date="2012" name="J. Biotechnol.">
        <title>Genome sequence of the plant growth promoting strain Bacillus amyloliquefaciens subsp. plantarum B9601-Y2 and expression of mersacidin and other secondary metabolites.</title>
        <authorList>
            <person name="He P."/>
            <person name="Hao K."/>
            <person name="Blom J."/>
            <person name="Ruckert C."/>
            <person name="Vater J."/>
            <person name="Mao Z."/>
            <person name="Wu Y."/>
            <person name="Hou M."/>
            <person name="He P."/>
            <person name="He Y."/>
            <person name="Borriss R."/>
        </authorList>
    </citation>
    <scope>NUCLEOTIDE SEQUENCE [LARGE SCALE GENOMIC DNA]</scope>
    <source>
        <strain evidence="8">Y2</strain>
    </source>
</reference>
<organism evidence="8 9">
    <name type="scientific">Bacillus amyloliquefaciens (strain Y2)</name>
    <name type="common">Bacillus amyloliquefaciens subsp. plantarum (strain B9601-Y2)</name>
    <dbReference type="NCBI Taxonomy" id="1155777"/>
    <lineage>
        <taxon>Bacteria</taxon>
        <taxon>Bacillati</taxon>
        <taxon>Bacillota</taxon>
        <taxon>Bacilli</taxon>
        <taxon>Bacillales</taxon>
        <taxon>Bacillaceae</taxon>
        <taxon>Bacillus</taxon>
        <taxon>Bacillus amyloliquefaciens group</taxon>
    </lineage>
</organism>
<keyword evidence="3" id="KW-0067">ATP-binding</keyword>
<dbReference type="InterPro" id="IPR003395">
    <property type="entry name" value="RecF/RecN/SMC_N"/>
</dbReference>
<proteinExistence type="predicted"/>
<dbReference type="GO" id="GO:0007062">
    <property type="term" value="P:sister chromatid cohesion"/>
    <property type="evidence" value="ECO:0007669"/>
    <property type="project" value="InterPro"/>
</dbReference>
<keyword evidence="1" id="KW-0963">Cytoplasm</keyword>
<dbReference type="KEGG" id="bya:BANAU_1546"/>
<evidence type="ECO:0000259" key="7">
    <source>
        <dbReference type="SMART" id="SM00968"/>
    </source>
</evidence>
<dbReference type="GO" id="GO:0005524">
    <property type="term" value="F:ATP binding"/>
    <property type="evidence" value="ECO:0007669"/>
    <property type="project" value="UniProtKB-KW"/>
</dbReference>
<dbReference type="Gene3D" id="1.20.1060.20">
    <property type="match status" value="1"/>
</dbReference>
<dbReference type="SUPFAM" id="SSF75553">
    <property type="entry name" value="Smc hinge domain"/>
    <property type="match status" value="1"/>
</dbReference>
<dbReference type="InterPro" id="IPR010935">
    <property type="entry name" value="SMC_hinge"/>
</dbReference>
<dbReference type="Gene3D" id="3.40.50.300">
    <property type="entry name" value="P-loop containing nucleotide triphosphate hydrolases"/>
    <property type="match status" value="1"/>
</dbReference>
<dbReference type="PATRIC" id="fig|1126211.3.peg.1666"/>
<dbReference type="HOGENOM" id="CLU_001042_3_1_9"/>
<dbReference type="GO" id="GO:0003677">
    <property type="term" value="F:DNA binding"/>
    <property type="evidence" value="ECO:0007669"/>
    <property type="project" value="UniProtKB-KW"/>
</dbReference>
<feature type="coiled-coil region" evidence="6">
    <location>
        <begin position="269"/>
        <end position="391"/>
    </location>
</feature>
<evidence type="ECO:0000256" key="6">
    <source>
        <dbReference type="SAM" id="Coils"/>
    </source>
</evidence>
<accession>I2C520</accession>
<dbReference type="NCBIfam" id="TIGR02168">
    <property type="entry name" value="SMC_prok_B"/>
    <property type="match status" value="1"/>
</dbReference>
<keyword evidence="4 6" id="KW-0175">Coiled coil</keyword>
<keyword evidence="2" id="KW-0547">Nucleotide-binding</keyword>
<evidence type="ECO:0000256" key="2">
    <source>
        <dbReference type="ARBA" id="ARBA00022741"/>
    </source>
</evidence>
<protein>
    <submittedName>
        <fullName evidence="8">Chromosome segregation protein</fullName>
    </submittedName>
</protein>
<dbReference type="CDD" id="cd03278">
    <property type="entry name" value="ABC_SMC_barmotin"/>
    <property type="match status" value="1"/>
</dbReference>
<dbReference type="Gene3D" id="3.30.70.1620">
    <property type="match status" value="1"/>
</dbReference>
<dbReference type="Gene3D" id="1.10.287.1490">
    <property type="match status" value="1"/>
</dbReference>
<dbReference type="FunFam" id="3.30.70.1620:FF:000007">
    <property type="entry name" value="Structural maintenance of chromosomes protein"/>
    <property type="match status" value="1"/>
</dbReference>
<evidence type="ECO:0000256" key="4">
    <source>
        <dbReference type="ARBA" id="ARBA00023054"/>
    </source>
</evidence>
<dbReference type="FunFam" id="3.40.50.300:FF:000984">
    <property type="entry name" value="Chromosome partition protein Smc"/>
    <property type="match status" value="1"/>
</dbReference>
<gene>
    <name evidence="8" type="primary">smc</name>
    <name evidence="8" type="ORF">MUS_1745</name>
</gene>
<dbReference type="InterPro" id="IPR036277">
    <property type="entry name" value="SMC_hinge_sf"/>
</dbReference>
<sequence>MFLKRLDVIGFKSFAERISVDFVKGVTAVVGPNGSGKSNITEAIRWVLGEQSARSLRGGKMEDIIFAGSDSRKRLNLAEVTLTLDNEDHFLPIDYHEVSVTRRVYRSGESEFLINNQQCRLKDIIDLFMDSGLGKEAFSIISQGKVEEILSSKAEDRRSIFEEAAGVLKYKTRKKKAENKLFETQDNLNRVEDILHELEDQVEPLKIQASIAKDYLEKKKELEHVEIALTAFDIEQLHGRWSGLKDKVQAAKEEELAESSALSAKEAVIEETRDKIHALDESVNELQQVLLVTSEELEKLEGRKEVLKERKKNAAQNREQLEESVTHYTNKEAELKADIEKQSAVYDKLRAEVKRLNAQVKEKQQALSLHNENVEDKIEQLKSDYFELLNSQASIRNELQLLDDQMSQSAVQQARLTANNEKYLEERNDIAVRKAACEEELAAVEEDIHNQVVRFREVQTAYEQKKRQYEKKESALYQAYQFVQQARSKKDMLETMQGDFSGFYQGVKEVLKQKEQLGGIRGAVLELIATEQKYETAIEIALGAAAQHVVTDDEQAARKAIQYLKQNSFGRATFLPLTVMKPRQLQTRDEQTAQKHPSFLGTASGLVTYDAAYRNVIQNLLGTVLITEDLKGANELAKLLGHRYRIVTLEGDVVNPGGSMTGGAVKRKTILCSAEAVSLRR</sequence>
<evidence type="ECO:0000313" key="8">
    <source>
        <dbReference type="EMBL" id="AFJ61744.1"/>
    </source>
</evidence>
<feature type="domain" description="SMC hinge" evidence="7">
    <location>
        <begin position="518"/>
        <end position="637"/>
    </location>
</feature>
<dbReference type="Pfam" id="PF06470">
    <property type="entry name" value="SMC_hinge"/>
    <property type="match status" value="1"/>
</dbReference>
<dbReference type="KEGG" id="bqy:MUS_1745"/>
<dbReference type="InterPro" id="IPR011890">
    <property type="entry name" value="SMC_prok"/>
</dbReference>
<name>I2C520_BACAY</name>
<keyword evidence="5" id="KW-0238">DNA-binding</keyword>
<dbReference type="GO" id="GO:0005694">
    <property type="term" value="C:chromosome"/>
    <property type="evidence" value="ECO:0007669"/>
    <property type="project" value="InterPro"/>
</dbReference>